<reference evidence="1 2" key="1">
    <citation type="submission" date="2020-08" db="EMBL/GenBank/DDBJ databases">
        <title>A Genomic Blueprint of the Chicken Gut Microbiome.</title>
        <authorList>
            <person name="Gilroy R."/>
            <person name="Ravi A."/>
            <person name="Getino M."/>
            <person name="Pursley I."/>
            <person name="Horton D.L."/>
            <person name="Alikhan N.-F."/>
            <person name="Baker D."/>
            <person name="Gharbi K."/>
            <person name="Hall N."/>
            <person name="Watson M."/>
            <person name="Adriaenssens E.M."/>
            <person name="Foster-Nyarko E."/>
            <person name="Jarju S."/>
            <person name="Secka A."/>
            <person name="Antonio M."/>
            <person name="Oren A."/>
            <person name="Chaudhuri R."/>
            <person name="La Ragione R.M."/>
            <person name="Hildebrand F."/>
            <person name="Pallen M.J."/>
        </authorList>
    </citation>
    <scope>NUCLEOTIDE SEQUENCE [LARGE SCALE GENOMIC DNA]</scope>
    <source>
        <strain evidence="1 2">Sa2BVA9</strain>
    </source>
</reference>
<organism evidence="1 2">
    <name type="scientific">Paenibacillus gallinarum</name>
    <dbReference type="NCBI Taxonomy" id="2762232"/>
    <lineage>
        <taxon>Bacteria</taxon>
        <taxon>Bacillati</taxon>
        <taxon>Bacillota</taxon>
        <taxon>Bacilli</taxon>
        <taxon>Bacillales</taxon>
        <taxon>Paenibacillaceae</taxon>
        <taxon>Paenibacillus</taxon>
    </lineage>
</organism>
<dbReference type="Proteomes" id="UP000608071">
    <property type="component" value="Unassembled WGS sequence"/>
</dbReference>
<protein>
    <submittedName>
        <fullName evidence="1">Uncharacterized protein</fullName>
    </submittedName>
</protein>
<gene>
    <name evidence="1" type="ORF">H9647_11455</name>
</gene>
<name>A0ABR8SYT2_9BACL</name>
<keyword evidence="2" id="KW-1185">Reference proteome</keyword>
<evidence type="ECO:0000313" key="1">
    <source>
        <dbReference type="EMBL" id="MBD7968679.1"/>
    </source>
</evidence>
<evidence type="ECO:0000313" key="2">
    <source>
        <dbReference type="Proteomes" id="UP000608071"/>
    </source>
</evidence>
<dbReference type="EMBL" id="JACSQL010000004">
    <property type="protein sequence ID" value="MBD7968679.1"/>
    <property type="molecule type" value="Genomic_DNA"/>
</dbReference>
<proteinExistence type="predicted"/>
<sequence>MNMSCKQENLAVETLVVPGNINIDIASAKAGDERRLMLSDNPETLTQEILTEPFSTLWHDVVVTSKRSMKHRIFGWHYNRTGAPVRIGVTIENKDEEQIEVRHIERDLKLSPSTGHWIIDVGQCLAKSCVGGTLDRIKPVDPYKFGKRVSLIEEFIVEDDVLAGFIYEFTVEHASGKGGQNYEIRTVVSKVEDKDLREITSTPIAPRPAPQAHPRGSWTFSETDATTPVYRVGQSANYRTCAGTKLTGELPADLLFTADSSTLPASMTNRGQFGAVYQVNIPILNESSREAVVRIRVNPRGGAFAGAAFIDGKTYGIPLLRNNTQTSPIADVTVPPGASTYSFKYMTAGSASTPLGIYVTTLTQEV</sequence>
<accession>A0ABR8SYT2</accession>
<comment type="caution">
    <text evidence="1">The sequence shown here is derived from an EMBL/GenBank/DDBJ whole genome shotgun (WGS) entry which is preliminary data.</text>
</comment>